<dbReference type="AlphaFoldDB" id="A0A0L0QTZ3"/>
<dbReference type="Pfam" id="PF00072">
    <property type="entry name" value="Response_reg"/>
    <property type="match status" value="1"/>
</dbReference>
<dbReference type="Gene3D" id="3.40.50.2300">
    <property type="match status" value="1"/>
</dbReference>
<dbReference type="InterPro" id="IPR011006">
    <property type="entry name" value="CheY-like_superfamily"/>
</dbReference>
<dbReference type="EMBL" id="LGTO01000004">
    <property type="protein sequence ID" value="KNE22054.1"/>
    <property type="molecule type" value="Genomic_DNA"/>
</dbReference>
<evidence type="ECO:0000256" key="1">
    <source>
        <dbReference type="PROSITE-ProRule" id="PRU00169"/>
    </source>
</evidence>
<keyword evidence="1" id="KW-0597">Phosphoprotein</keyword>
<sequence>MVHVLYIEDEREIGSWVKKDLTRRGYDITWLKSAEEANRYISHVDIVILDIMLPGLDGFYISLSSFEKSITQSWFSSNKGER</sequence>
<feature type="domain" description="Response regulatory" evidence="2">
    <location>
        <begin position="3"/>
        <end position="82"/>
    </location>
</feature>
<dbReference type="PATRIC" id="fig|1473.5.peg.3851"/>
<proteinExistence type="predicted"/>
<dbReference type="OrthoDB" id="9802426at2"/>
<evidence type="ECO:0000313" key="3">
    <source>
        <dbReference type="EMBL" id="KNE22054.1"/>
    </source>
</evidence>
<organism evidence="3 4">
    <name type="scientific">Virgibacillus pantothenticus</name>
    <dbReference type="NCBI Taxonomy" id="1473"/>
    <lineage>
        <taxon>Bacteria</taxon>
        <taxon>Bacillati</taxon>
        <taxon>Bacillota</taxon>
        <taxon>Bacilli</taxon>
        <taxon>Bacillales</taxon>
        <taxon>Bacillaceae</taxon>
        <taxon>Virgibacillus</taxon>
    </lineage>
</organism>
<comment type="caution">
    <text evidence="3">The sequence shown here is derived from an EMBL/GenBank/DDBJ whole genome shotgun (WGS) entry which is preliminary data.</text>
</comment>
<dbReference type="PROSITE" id="PS50110">
    <property type="entry name" value="RESPONSE_REGULATORY"/>
    <property type="match status" value="1"/>
</dbReference>
<gene>
    <name evidence="3" type="ORF">AFK71_04435</name>
</gene>
<reference evidence="4" key="1">
    <citation type="submission" date="2015-07" db="EMBL/GenBank/DDBJ databases">
        <title>Fjat-10053 dsm26.</title>
        <authorList>
            <person name="Liu B."/>
            <person name="Wang J."/>
            <person name="Zhu Y."/>
            <person name="Liu G."/>
            <person name="Chen Q."/>
            <person name="Chen Z."/>
            <person name="Lan J."/>
            <person name="Che J."/>
            <person name="Ge C."/>
            <person name="Shi H."/>
            <person name="Pan Z."/>
            <person name="Liu X."/>
        </authorList>
    </citation>
    <scope>NUCLEOTIDE SEQUENCE [LARGE SCALE GENOMIC DNA]</scope>
    <source>
        <strain evidence="4">DSM 26</strain>
    </source>
</reference>
<dbReference type="Proteomes" id="UP000036780">
    <property type="component" value="Unassembled WGS sequence"/>
</dbReference>
<protein>
    <recommendedName>
        <fullName evidence="2">Response regulatory domain-containing protein</fullName>
    </recommendedName>
</protein>
<accession>A0A0L0QTZ3</accession>
<dbReference type="GO" id="GO:0000160">
    <property type="term" value="P:phosphorelay signal transduction system"/>
    <property type="evidence" value="ECO:0007669"/>
    <property type="project" value="InterPro"/>
</dbReference>
<evidence type="ECO:0000259" key="2">
    <source>
        <dbReference type="PROSITE" id="PS50110"/>
    </source>
</evidence>
<dbReference type="SUPFAM" id="SSF52172">
    <property type="entry name" value="CheY-like"/>
    <property type="match status" value="1"/>
</dbReference>
<keyword evidence="4" id="KW-1185">Reference proteome</keyword>
<dbReference type="InterPro" id="IPR001789">
    <property type="entry name" value="Sig_transdc_resp-reg_receiver"/>
</dbReference>
<feature type="modified residue" description="4-aspartylphosphate" evidence="1">
    <location>
        <position position="50"/>
    </location>
</feature>
<evidence type="ECO:0000313" key="4">
    <source>
        <dbReference type="Proteomes" id="UP000036780"/>
    </source>
</evidence>
<name>A0A0L0QTZ3_VIRPA</name>